<gene>
    <name evidence="1" type="primary">Acey_s0014.g2508</name>
    <name evidence="1" type="ORF">Y032_0014g2508</name>
</gene>
<proteinExistence type="predicted"/>
<comment type="caution">
    <text evidence="1">The sequence shown here is derived from an EMBL/GenBank/DDBJ whole genome shotgun (WGS) entry which is preliminary data.</text>
</comment>
<dbReference type="AlphaFoldDB" id="A0A016VCJ4"/>
<accession>A0A016VCJ4</accession>
<evidence type="ECO:0000313" key="2">
    <source>
        <dbReference type="Proteomes" id="UP000024635"/>
    </source>
</evidence>
<dbReference type="Proteomes" id="UP000024635">
    <property type="component" value="Unassembled WGS sequence"/>
</dbReference>
<dbReference type="EMBL" id="JARK01001350">
    <property type="protein sequence ID" value="EYC24448.1"/>
    <property type="molecule type" value="Genomic_DNA"/>
</dbReference>
<dbReference type="OrthoDB" id="5833156at2759"/>
<dbReference type="STRING" id="53326.A0A016VCJ4"/>
<sequence>MGKRYDRTILPSAQMSKEVCTMTNILALPKVTMASSFAPPNIPVLPRNGMIRTYDNQNRTATRPYFAETVFFYKEPDEDFTVSALSLSPDNSAVISEFCDPGLSCSHMAQK</sequence>
<reference evidence="2" key="1">
    <citation type="journal article" date="2015" name="Nat. Genet.">
        <title>The genome and transcriptome of the zoonotic hookworm Ancylostoma ceylanicum identify infection-specific gene families.</title>
        <authorList>
            <person name="Schwarz E.M."/>
            <person name="Hu Y."/>
            <person name="Antoshechkin I."/>
            <person name="Miller M.M."/>
            <person name="Sternberg P.W."/>
            <person name="Aroian R.V."/>
        </authorList>
    </citation>
    <scope>NUCLEOTIDE SEQUENCE</scope>
    <source>
        <strain evidence="2">HY135</strain>
    </source>
</reference>
<organism evidence="1 2">
    <name type="scientific">Ancylostoma ceylanicum</name>
    <dbReference type="NCBI Taxonomy" id="53326"/>
    <lineage>
        <taxon>Eukaryota</taxon>
        <taxon>Metazoa</taxon>
        <taxon>Ecdysozoa</taxon>
        <taxon>Nematoda</taxon>
        <taxon>Chromadorea</taxon>
        <taxon>Rhabditida</taxon>
        <taxon>Rhabditina</taxon>
        <taxon>Rhabditomorpha</taxon>
        <taxon>Strongyloidea</taxon>
        <taxon>Ancylostomatidae</taxon>
        <taxon>Ancylostomatinae</taxon>
        <taxon>Ancylostoma</taxon>
    </lineage>
</organism>
<protein>
    <submittedName>
        <fullName evidence="1">Uncharacterized protein</fullName>
    </submittedName>
</protein>
<name>A0A016VCJ4_9BILA</name>
<keyword evidence="2" id="KW-1185">Reference proteome</keyword>
<evidence type="ECO:0000313" key="1">
    <source>
        <dbReference type="EMBL" id="EYC24448.1"/>
    </source>
</evidence>